<dbReference type="HOGENOM" id="CLU_024993_0_0_1"/>
<dbReference type="PROSITE" id="PS50157">
    <property type="entry name" value="ZINC_FINGER_C2H2_2"/>
    <property type="match status" value="1"/>
</dbReference>
<accession>G3B4C8</accession>
<organism evidence="4">
    <name type="scientific">Candida tenuis (strain ATCC 10573 / BCRC 21748 / CBS 615 / JCM 9827 / NBRC 10315 / NRRL Y-1498 / VKM Y-70)</name>
    <name type="common">Yeast</name>
    <name type="synonym">Yamadazyma tenuis</name>
    <dbReference type="NCBI Taxonomy" id="590646"/>
    <lineage>
        <taxon>Eukaryota</taxon>
        <taxon>Fungi</taxon>
        <taxon>Dikarya</taxon>
        <taxon>Ascomycota</taxon>
        <taxon>Saccharomycotina</taxon>
        <taxon>Pichiomycetes</taxon>
        <taxon>Debaryomycetaceae</taxon>
        <taxon>Yamadazyma</taxon>
    </lineage>
</organism>
<keyword evidence="1" id="KW-0862">Zinc</keyword>
<dbReference type="GeneID" id="18250294"/>
<dbReference type="STRING" id="590646.G3B4C8"/>
<dbReference type="KEGG" id="cten:18250294"/>
<evidence type="ECO:0000256" key="1">
    <source>
        <dbReference type="PROSITE-ProRule" id="PRU00042"/>
    </source>
</evidence>
<sequence>MTSIIIPQQKSIIDLIDEELYTVPNSPILNHSSPVYNPLFSGSSNYFQTSSRDTSSAYAATVAAATAAFTTAQLQAPTPLSAPLPVAVGSSSATSPSSAMTPQTPGLFNFNNLNKPQNNQKIFNDYSDPEHSFIQPNRLMRAPVESANPQSPQTQQNITASVNPFKARSRAKSMKIKTLSPPPAGKFDDLFDPNSKPSSSFNFDFENDNDSIFVHHHTNNSSNRLNEPLKNLGSDEITTTIDFNDYNDYEFDELDDMSDYESDDDNLFDYYDENDIYNGNVMGNDDSTPLVSNEMNGFNDGLLGDYTLKPSFNNDDDSLSMGVKLTDLNDQIDLEEMDTDLNDLNDSLTQENVIDDDAQDDDDDSMDIDIGLDEVHSQSSDSSFDKHDADGLSEKKTKKKYDEILDHHCNLINPNTGVPCNKQFSRPYDLIRHQETIHAAKKKIFRCVICEGRYNGGKGNGKSKTFSRGDALSRHIKVKHQLVGQEALELINDAKENAEFVSV</sequence>
<reference evidence="3 4" key="1">
    <citation type="journal article" date="2011" name="Proc. Natl. Acad. Sci. U.S.A.">
        <title>Comparative genomics of xylose-fermenting fungi for enhanced biofuel production.</title>
        <authorList>
            <person name="Wohlbach D.J."/>
            <person name="Kuo A."/>
            <person name="Sato T.K."/>
            <person name="Potts K.M."/>
            <person name="Salamov A.A."/>
            <person name="LaButti K.M."/>
            <person name="Sun H."/>
            <person name="Clum A."/>
            <person name="Pangilinan J.L."/>
            <person name="Lindquist E.A."/>
            <person name="Lucas S."/>
            <person name="Lapidus A."/>
            <person name="Jin M."/>
            <person name="Gunawan C."/>
            <person name="Balan V."/>
            <person name="Dale B.E."/>
            <person name="Jeffries T.W."/>
            <person name="Zinkel R."/>
            <person name="Barry K.W."/>
            <person name="Grigoriev I.V."/>
            <person name="Gasch A.P."/>
        </authorList>
    </citation>
    <scope>NUCLEOTIDE SEQUENCE [LARGE SCALE GENOMIC DNA]</scope>
    <source>
        <strain evidence="4">ATCC 10573 / BCRC 21748 / CBS 615 / JCM 9827 / NBRC 10315 / NRRL Y-1498 / VKM Y-70</strain>
    </source>
</reference>
<dbReference type="Gene3D" id="3.30.160.60">
    <property type="entry name" value="Classic Zinc Finger"/>
    <property type="match status" value="1"/>
</dbReference>
<proteinExistence type="predicted"/>
<dbReference type="OrthoDB" id="7295497at2759"/>
<keyword evidence="1" id="KW-0479">Metal-binding</keyword>
<dbReference type="AlphaFoldDB" id="G3B4C8"/>
<evidence type="ECO:0000313" key="4">
    <source>
        <dbReference type="Proteomes" id="UP000000707"/>
    </source>
</evidence>
<dbReference type="EMBL" id="GL996521">
    <property type="protein sequence ID" value="EGV63952.1"/>
    <property type="molecule type" value="Genomic_DNA"/>
</dbReference>
<keyword evidence="1" id="KW-0863">Zinc-finger</keyword>
<keyword evidence="4" id="KW-1185">Reference proteome</keyword>
<dbReference type="Proteomes" id="UP000000707">
    <property type="component" value="Unassembled WGS sequence"/>
</dbReference>
<feature type="domain" description="C2H2-type" evidence="2">
    <location>
        <begin position="407"/>
        <end position="443"/>
    </location>
</feature>
<evidence type="ECO:0000259" key="2">
    <source>
        <dbReference type="PROSITE" id="PS50157"/>
    </source>
</evidence>
<protein>
    <recommendedName>
        <fullName evidence="2">C2H2-type domain-containing protein</fullName>
    </recommendedName>
</protein>
<gene>
    <name evidence="3" type="ORF">CANTEDRAFT_93460</name>
</gene>
<evidence type="ECO:0000313" key="3">
    <source>
        <dbReference type="EMBL" id="EGV63952.1"/>
    </source>
</evidence>
<dbReference type="InterPro" id="IPR013087">
    <property type="entry name" value="Znf_C2H2_type"/>
</dbReference>
<dbReference type="eggNOG" id="ENOG502RBAK">
    <property type="taxonomic scope" value="Eukaryota"/>
</dbReference>
<dbReference type="GO" id="GO:0008270">
    <property type="term" value="F:zinc ion binding"/>
    <property type="evidence" value="ECO:0007669"/>
    <property type="project" value="UniProtKB-KW"/>
</dbReference>
<name>G3B4C8_CANTC</name>